<comment type="caution">
    <text evidence="3">The sequence shown here is derived from an EMBL/GenBank/DDBJ whole genome shotgun (WGS) entry which is preliminary data.</text>
</comment>
<keyword evidence="4" id="KW-1185">Reference proteome</keyword>
<dbReference type="Proteomes" id="UP000242188">
    <property type="component" value="Unassembled WGS sequence"/>
</dbReference>
<accession>A0A210Q665</accession>
<dbReference type="AlphaFoldDB" id="A0A210Q665"/>
<protein>
    <recommendedName>
        <fullName evidence="2">Band 7 domain-containing protein</fullName>
    </recommendedName>
</protein>
<keyword evidence="1" id="KW-0472">Membrane</keyword>
<reference evidence="3 4" key="1">
    <citation type="journal article" date="2017" name="Nat. Ecol. Evol.">
        <title>Scallop genome provides insights into evolution of bilaterian karyotype and development.</title>
        <authorList>
            <person name="Wang S."/>
            <person name="Zhang J."/>
            <person name="Jiao W."/>
            <person name="Li J."/>
            <person name="Xun X."/>
            <person name="Sun Y."/>
            <person name="Guo X."/>
            <person name="Huan P."/>
            <person name="Dong B."/>
            <person name="Zhang L."/>
            <person name="Hu X."/>
            <person name="Sun X."/>
            <person name="Wang J."/>
            <person name="Zhao C."/>
            <person name="Wang Y."/>
            <person name="Wang D."/>
            <person name="Huang X."/>
            <person name="Wang R."/>
            <person name="Lv J."/>
            <person name="Li Y."/>
            <person name="Zhang Z."/>
            <person name="Liu B."/>
            <person name="Lu W."/>
            <person name="Hui Y."/>
            <person name="Liang J."/>
            <person name="Zhou Z."/>
            <person name="Hou R."/>
            <person name="Li X."/>
            <person name="Liu Y."/>
            <person name="Li H."/>
            <person name="Ning X."/>
            <person name="Lin Y."/>
            <person name="Zhao L."/>
            <person name="Xing Q."/>
            <person name="Dou J."/>
            <person name="Li Y."/>
            <person name="Mao J."/>
            <person name="Guo H."/>
            <person name="Dou H."/>
            <person name="Li T."/>
            <person name="Mu C."/>
            <person name="Jiang W."/>
            <person name="Fu Q."/>
            <person name="Fu X."/>
            <person name="Miao Y."/>
            <person name="Liu J."/>
            <person name="Yu Q."/>
            <person name="Li R."/>
            <person name="Liao H."/>
            <person name="Li X."/>
            <person name="Kong Y."/>
            <person name="Jiang Z."/>
            <person name="Chourrout D."/>
            <person name="Li R."/>
            <person name="Bao Z."/>
        </authorList>
    </citation>
    <scope>NUCLEOTIDE SEQUENCE [LARGE SCALE GENOMIC DNA]</scope>
    <source>
        <strain evidence="3 4">PY_sf001</strain>
    </source>
</reference>
<keyword evidence="1" id="KW-0812">Transmembrane</keyword>
<evidence type="ECO:0000313" key="3">
    <source>
        <dbReference type="EMBL" id="OWF44236.1"/>
    </source>
</evidence>
<evidence type="ECO:0000256" key="1">
    <source>
        <dbReference type="SAM" id="Phobius"/>
    </source>
</evidence>
<evidence type="ECO:0000259" key="2">
    <source>
        <dbReference type="Pfam" id="PF01145"/>
    </source>
</evidence>
<organism evidence="3 4">
    <name type="scientific">Mizuhopecten yessoensis</name>
    <name type="common">Japanese scallop</name>
    <name type="synonym">Patinopecten yessoensis</name>
    <dbReference type="NCBI Taxonomy" id="6573"/>
    <lineage>
        <taxon>Eukaryota</taxon>
        <taxon>Metazoa</taxon>
        <taxon>Spiralia</taxon>
        <taxon>Lophotrochozoa</taxon>
        <taxon>Mollusca</taxon>
        <taxon>Bivalvia</taxon>
        <taxon>Autobranchia</taxon>
        <taxon>Pteriomorphia</taxon>
        <taxon>Pectinida</taxon>
        <taxon>Pectinoidea</taxon>
        <taxon>Pectinidae</taxon>
        <taxon>Mizuhopecten</taxon>
    </lineage>
</organism>
<evidence type="ECO:0000313" key="4">
    <source>
        <dbReference type="Proteomes" id="UP000242188"/>
    </source>
</evidence>
<dbReference type="InterPro" id="IPR001107">
    <property type="entry name" value="Band_7"/>
</dbReference>
<sequence>MGETSCPLATIGVVVGIGVLLLVILLPMSFSGLEYYEYGFKRQKSTGTVNLDEVYGPGKHFIGPDFEFKVFKADAHFETLSQVRAFTADGLEVMVTVSFQYFLRKDDLPALHRAYDIYYKDVMRSSAIDAVKGAVPVFTTREMFSDRPIVEETMFKAVRERLGGICCQKNCNDWKYACPASCKSRRICLDSDQGLYANVKYFQMGQVYIPNDVKERLLRSLTLKEDAAREKLLQDAQVERKITTSKIQTRRNEAAEIRQEAEATSSMIRLTSRANYTAIVESSRSRGLTTLYSRLGITDQRIKNSFDYLRTLRGLDNIHLSVDFDQNIMGSFGKV</sequence>
<keyword evidence="1" id="KW-1133">Transmembrane helix</keyword>
<gene>
    <name evidence="3" type="ORF">KP79_PYT24106</name>
</gene>
<feature type="domain" description="Band 7" evidence="2">
    <location>
        <begin position="51"/>
        <end position="164"/>
    </location>
</feature>
<feature type="transmembrane region" description="Helical" evidence="1">
    <location>
        <begin position="12"/>
        <end position="36"/>
    </location>
</feature>
<proteinExistence type="predicted"/>
<dbReference type="EMBL" id="NEDP02004843">
    <property type="protein sequence ID" value="OWF44236.1"/>
    <property type="molecule type" value="Genomic_DNA"/>
</dbReference>
<dbReference type="Pfam" id="PF01145">
    <property type="entry name" value="Band_7"/>
    <property type="match status" value="1"/>
</dbReference>
<name>A0A210Q665_MIZYE</name>
<dbReference type="OrthoDB" id="5986675at2759"/>